<dbReference type="PROSITE" id="PS00705">
    <property type="entry name" value="PROK_CO2_ANHYDRASE_2"/>
    <property type="match status" value="1"/>
</dbReference>
<comment type="cofactor">
    <cofactor evidence="8">
        <name>Zn(2+)</name>
        <dbReference type="ChEBI" id="CHEBI:29105"/>
    </cofactor>
    <text evidence="8">Binds 1 zinc ion per subunit.</text>
</comment>
<dbReference type="AlphaFoldDB" id="A0A7W9FF23"/>
<dbReference type="FunFam" id="3.40.1050.10:FF:000006">
    <property type="entry name" value="Carbonic anhydrase"/>
    <property type="match status" value="1"/>
</dbReference>
<dbReference type="EMBL" id="JACHOR010000004">
    <property type="protein sequence ID" value="MBB5746875.1"/>
    <property type="molecule type" value="Genomic_DNA"/>
</dbReference>
<dbReference type="InterPro" id="IPR036874">
    <property type="entry name" value="Carbonic_anhydrase_sf"/>
</dbReference>
<evidence type="ECO:0000256" key="10">
    <source>
        <dbReference type="SAM" id="SignalP"/>
    </source>
</evidence>
<dbReference type="Gene3D" id="3.40.1050.10">
    <property type="entry name" value="Carbonic anhydrase"/>
    <property type="match status" value="1"/>
</dbReference>
<comment type="function">
    <text evidence="6">Catalyzes the reversible hydration of carbon dioxide to form bicarbonate.</text>
</comment>
<reference evidence="11 12" key="1">
    <citation type="submission" date="2020-08" db="EMBL/GenBank/DDBJ databases">
        <title>Genomic Encyclopedia of Type Strains, Phase IV (KMG-IV): sequencing the most valuable type-strain genomes for metagenomic binning, comparative biology and taxonomic classification.</title>
        <authorList>
            <person name="Goeker M."/>
        </authorList>
    </citation>
    <scope>NUCLEOTIDE SEQUENCE [LARGE SCALE GENOMIC DNA]</scope>
    <source>
        <strain evidence="11 12">DSM 4737</strain>
    </source>
</reference>
<dbReference type="SMART" id="SM00947">
    <property type="entry name" value="Pro_CA"/>
    <property type="match status" value="1"/>
</dbReference>
<evidence type="ECO:0000256" key="2">
    <source>
        <dbReference type="ARBA" id="ARBA00012925"/>
    </source>
</evidence>
<keyword evidence="10" id="KW-0732">Signal</keyword>
<dbReference type="PROSITE" id="PS00704">
    <property type="entry name" value="PROK_CO2_ANHYDRASE_1"/>
    <property type="match status" value="1"/>
</dbReference>
<dbReference type="InterPro" id="IPR001765">
    <property type="entry name" value="Carbonic_anhydrase"/>
</dbReference>
<dbReference type="Pfam" id="PF00484">
    <property type="entry name" value="Pro_CA"/>
    <property type="match status" value="1"/>
</dbReference>
<gene>
    <name evidence="11" type="ORF">GGR13_002482</name>
</gene>
<feature type="signal peptide" evidence="10">
    <location>
        <begin position="1"/>
        <end position="28"/>
    </location>
</feature>
<dbReference type="Proteomes" id="UP000545037">
    <property type="component" value="Unassembled WGS sequence"/>
</dbReference>
<evidence type="ECO:0000313" key="12">
    <source>
        <dbReference type="Proteomes" id="UP000545037"/>
    </source>
</evidence>
<comment type="caution">
    <text evidence="11">The sequence shown here is derived from an EMBL/GenBank/DDBJ whole genome shotgun (WGS) entry which is preliminary data.</text>
</comment>
<feature type="binding site" evidence="8">
    <location>
        <position position="95"/>
    </location>
    <ligand>
        <name>Zn(2+)</name>
        <dbReference type="ChEBI" id="CHEBI:29105"/>
    </ligand>
</feature>
<organism evidence="11 12">
    <name type="scientific">Brevundimonas variabilis</name>
    <dbReference type="NCBI Taxonomy" id="74312"/>
    <lineage>
        <taxon>Bacteria</taxon>
        <taxon>Pseudomonadati</taxon>
        <taxon>Pseudomonadota</taxon>
        <taxon>Alphaproteobacteria</taxon>
        <taxon>Caulobacterales</taxon>
        <taxon>Caulobacteraceae</taxon>
        <taxon>Brevundimonas</taxon>
    </lineage>
</organism>
<dbReference type="InterPro" id="IPR015892">
    <property type="entry name" value="Carbonic_anhydrase_CS"/>
</dbReference>
<dbReference type="InterPro" id="IPR006311">
    <property type="entry name" value="TAT_signal"/>
</dbReference>
<keyword evidence="5 9" id="KW-0456">Lyase</keyword>
<protein>
    <recommendedName>
        <fullName evidence="2 9">Carbonic anhydrase</fullName>
        <ecNumber evidence="2 9">4.2.1.1</ecNumber>
    </recommendedName>
    <alternativeName>
        <fullName evidence="9">Carbonate dehydratase</fullName>
    </alternativeName>
</protein>
<comment type="catalytic activity">
    <reaction evidence="7 9">
        <text>hydrogencarbonate + H(+) = CO2 + H2O</text>
        <dbReference type="Rhea" id="RHEA:10748"/>
        <dbReference type="ChEBI" id="CHEBI:15377"/>
        <dbReference type="ChEBI" id="CHEBI:15378"/>
        <dbReference type="ChEBI" id="CHEBI:16526"/>
        <dbReference type="ChEBI" id="CHEBI:17544"/>
        <dbReference type="EC" id="4.2.1.1"/>
    </reaction>
</comment>
<feature type="binding site" evidence="8">
    <location>
        <position position="149"/>
    </location>
    <ligand>
        <name>Zn(2+)</name>
        <dbReference type="ChEBI" id="CHEBI:29105"/>
    </ligand>
</feature>
<comment type="function">
    <text evidence="9">Reversible hydration of carbon dioxide.</text>
</comment>
<evidence type="ECO:0000313" key="11">
    <source>
        <dbReference type="EMBL" id="MBB5746875.1"/>
    </source>
</evidence>
<feature type="binding site" evidence="8">
    <location>
        <position position="146"/>
    </location>
    <ligand>
        <name>Zn(2+)</name>
        <dbReference type="ChEBI" id="CHEBI:29105"/>
    </ligand>
</feature>
<accession>A0A7W9FF23</accession>
<comment type="similarity">
    <text evidence="1 9">Belongs to the beta-class carbonic anhydrase family.</text>
</comment>
<feature type="binding site" evidence="8">
    <location>
        <position position="93"/>
    </location>
    <ligand>
        <name>Zn(2+)</name>
        <dbReference type="ChEBI" id="CHEBI:29105"/>
    </ligand>
</feature>
<name>A0A7W9FF23_9CAUL</name>
<evidence type="ECO:0000256" key="5">
    <source>
        <dbReference type="ARBA" id="ARBA00023239"/>
    </source>
</evidence>
<evidence type="ECO:0000256" key="4">
    <source>
        <dbReference type="ARBA" id="ARBA00022833"/>
    </source>
</evidence>
<evidence type="ECO:0000256" key="7">
    <source>
        <dbReference type="ARBA" id="ARBA00048348"/>
    </source>
</evidence>
<dbReference type="PANTHER" id="PTHR11002">
    <property type="entry name" value="CARBONIC ANHYDRASE"/>
    <property type="match status" value="1"/>
</dbReference>
<evidence type="ECO:0000256" key="9">
    <source>
        <dbReference type="RuleBase" id="RU003956"/>
    </source>
</evidence>
<dbReference type="EC" id="4.2.1.1" evidence="2 9"/>
<dbReference type="PANTHER" id="PTHR11002:SF79">
    <property type="entry name" value="CARBONIC ANHYDRASE 2"/>
    <property type="match status" value="1"/>
</dbReference>
<evidence type="ECO:0000256" key="1">
    <source>
        <dbReference type="ARBA" id="ARBA00006217"/>
    </source>
</evidence>
<sequence length="252" mass="26700">MSLDLSRRRLFQCACCLPVAGAAGGAFAGMPFRAIAADPTAPRTTLNPDQALELLREGNRSFNTDSPIRSVTGRARRLELALSQAPFVILVSCSDSRVPPELLFGRGLGEMFIVRNAGNTVDTTALGSIEYAVAQLGVPLIVVMGHQRCGAVSAAVSVVEQNAFFPGAIGAMIEPIVPAVLTAKALDQGDLTENAVRRNIQRTVHRLRTASEPLLLDPLADGRLKIVGAYYSLEDGAVDFFDTETAVSPPPG</sequence>
<evidence type="ECO:0000256" key="6">
    <source>
        <dbReference type="ARBA" id="ARBA00024993"/>
    </source>
</evidence>
<keyword evidence="12" id="KW-1185">Reference proteome</keyword>
<dbReference type="PROSITE" id="PS51318">
    <property type="entry name" value="TAT"/>
    <property type="match status" value="1"/>
</dbReference>
<feature type="chain" id="PRO_5030752413" description="Carbonic anhydrase" evidence="10">
    <location>
        <begin position="29"/>
        <end position="252"/>
    </location>
</feature>
<evidence type="ECO:0000256" key="8">
    <source>
        <dbReference type="PIRSR" id="PIRSR601765-1"/>
    </source>
</evidence>
<proteinExistence type="inferred from homology"/>
<dbReference type="RefSeq" id="WP_183213839.1">
    <property type="nucleotide sequence ID" value="NZ_JACHOR010000004.1"/>
</dbReference>
<dbReference type="GO" id="GO:0008270">
    <property type="term" value="F:zinc ion binding"/>
    <property type="evidence" value="ECO:0007669"/>
    <property type="project" value="UniProtKB-UniRule"/>
</dbReference>
<evidence type="ECO:0000256" key="3">
    <source>
        <dbReference type="ARBA" id="ARBA00022723"/>
    </source>
</evidence>
<keyword evidence="3 8" id="KW-0479">Metal-binding</keyword>
<keyword evidence="4 8" id="KW-0862">Zinc</keyword>
<dbReference type="GO" id="GO:0004089">
    <property type="term" value="F:carbonate dehydratase activity"/>
    <property type="evidence" value="ECO:0007669"/>
    <property type="project" value="UniProtKB-UniRule"/>
</dbReference>
<dbReference type="CDD" id="cd03378">
    <property type="entry name" value="beta_CA_cladeC"/>
    <property type="match status" value="1"/>
</dbReference>
<dbReference type="GO" id="GO:0015976">
    <property type="term" value="P:carbon utilization"/>
    <property type="evidence" value="ECO:0007669"/>
    <property type="project" value="InterPro"/>
</dbReference>
<dbReference type="SUPFAM" id="SSF53056">
    <property type="entry name" value="beta-carbonic anhydrase, cab"/>
    <property type="match status" value="1"/>
</dbReference>